<evidence type="ECO:0000256" key="3">
    <source>
        <dbReference type="ARBA" id="ARBA00022490"/>
    </source>
</evidence>
<evidence type="ECO:0000256" key="5">
    <source>
        <dbReference type="ARBA" id="ARBA00022679"/>
    </source>
</evidence>
<evidence type="ECO:0000259" key="8">
    <source>
        <dbReference type="PROSITE" id="PS51101"/>
    </source>
</evidence>
<dbReference type="GO" id="GO:0005737">
    <property type="term" value="C:cytoplasm"/>
    <property type="evidence" value="ECO:0007669"/>
    <property type="project" value="UniProtKB-SubCell"/>
</dbReference>
<name>A0A0M4RYT5_FUSNC</name>
<evidence type="ECO:0000256" key="4">
    <source>
        <dbReference type="ARBA" id="ARBA00022597"/>
    </source>
</evidence>
<dbReference type="InterPro" id="IPR004720">
    <property type="entry name" value="PTS_IIB_sorbose-sp"/>
</dbReference>
<keyword evidence="5" id="KW-0808">Transferase</keyword>
<gene>
    <name evidence="9" type="ORF">RO03_02520</name>
</gene>
<feature type="domain" description="PTS EIIB type-4" evidence="8">
    <location>
        <begin position="1"/>
        <end position="153"/>
    </location>
</feature>
<dbReference type="RefSeq" id="WP_011016542.1">
    <property type="nucleotide sequence ID" value="NZ_LMVH01000001.1"/>
</dbReference>
<reference evidence="9 10" key="1">
    <citation type="submission" date="2015-10" db="EMBL/GenBank/DDBJ databases">
        <authorList>
            <person name="Gilbert D.G."/>
        </authorList>
    </citation>
    <scope>NUCLEOTIDE SEQUENCE [LARGE SCALE GENOMIC DNA]</scope>
    <source>
        <strain evidence="9 10">ChDC F311</strain>
    </source>
</reference>
<keyword evidence="2" id="KW-0813">Transport</keyword>
<evidence type="ECO:0000256" key="2">
    <source>
        <dbReference type="ARBA" id="ARBA00022448"/>
    </source>
</evidence>
<comment type="subcellular location">
    <subcellularLocation>
        <location evidence="1">Cytoplasm</location>
    </subcellularLocation>
</comment>
<evidence type="ECO:0000256" key="7">
    <source>
        <dbReference type="ARBA" id="ARBA00022777"/>
    </source>
</evidence>
<evidence type="ECO:0000313" key="10">
    <source>
        <dbReference type="Proteomes" id="UP000054800"/>
    </source>
</evidence>
<dbReference type="GO" id="GO:0009401">
    <property type="term" value="P:phosphoenolpyruvate-dependent sugar phosphotransferase system"/>
    <property type="evidence" value="ECO:0007669"/>
    <property type="project" value="UniProtKB-KW"/>
</dbReference>
<dbReference type="GO" id="GO:0008982">
    <property type="term" value="F:protein-N(PI)-phosphohistidine-sugar phosphotransferase activity"/>
    <property type="evidence" value="ECO:0007669"/>
    <property type="project" value="InterPro"/>
</dbReference>
<evidence type="ECO:0000313" key="9">
    <source>
        <dbReference type="EMBL" id="KUL98424.1"/>
    </source>
</evidence>
<dbReference type="OMA" id="TDCILIA"/>
<dbReference type="OrthoDB" id="9788818at2"/>
<keyword evidence="7" id="KW-0418">Kinase</keyword>
<protein>
    <submittedName>
        <fullName evidence="9">PTS sugar transporter</fullName>
    </submittedName>
</protein>
<keyword evidence="3" id="KW-0963">Cytoplasm</keyword>
<dbReference type="GeneID" id="79783629"/>
<keyword evidence="6" id="KW-0598">Phosphotransferase system</keyword>
<dbReference type="Pfam" id="PF03830">
    <property type="entry name" value="PTSIIB_sorb"/>
    <property type="match status" value="1"/>
</dbReference>
<sequence length="153" mass="17433">MILLLRVDHRLLHGQVVFSWIQNLKADCILIANDSVATDELRKSTLKLAKPQEIKLVIKNINDAISSINSGITDKYKLLIIVESIEDAYKITKETNEIKQINLGGIKPRENSKNISKTINLLENEELMLKDLIKNGIEIEIRQLATDNKILYK</sequence>
<comment type="caution">
    <text evidence="9">The sequence shown here is derived from an EMBL/GenBank/DDBJ whole genome shotgun (WGS) entry which is preliminary data.</text>
</comment>
<proteinExistence type="predicted"/>
<evidence type="ECO:0000256" key="1">
    <source>
        <dbReference type="ARBA" id="ARBA00004496"/>
    </source>
</evidence>
<organism evidence="9 10">
    <name type="scientific">Fusobacterium nucleatum subsp. nucleatum</name>
    <dbReference type="NCBI Taxonomy" id="76856"/>
    <lineage>
        <taxon>Bacteria</taxon>
        <taxon>Fusobacteriati</taxon>
        <taxon>Fusobacteriota</taxon>
        <taxon>Fusobacteriia</taxon>
        <taxon>Fusobacteriales</taxon>
        <taxon>Fusobacteriaceae</taxon>
        <taxon>Fusobacterium</taxon>
    </lineage>
</organism>
<dbReference type="PATRIC" id="fig|76856.3.peg.231"/>
<dbReference type="EMBL" id="LMVH01000001">
    <property type="protein sequence ID" value="KUL98424.1"/>
    <property type="molecule type" value="Genomic_DNA"/>
</dbReference>
<dbReference type="Gene3D" id="3.40.35.10">
    <property type="entry name" value="Phosphotransferase system, sorbose subfamily IIB component"/>
    <property type="match status" value="1"/>
</dbReference>
<dbReference type="Proteomes" id="UP000054800">
    <property type="component" value="Unassembled WGS sequence"/>
</dbReference>
<dbReference type="GO" id="GO:0016301">
    <property type="term" value="F:kinase activity"/>
    <property type="evidence" value="ECO:0007669"/>
    <property type="project" value="UniProtKB-KW"/>
</dbReference>
<dbReference type="AlphaFoldDB" id="A0A0M4RYT5"/>
<dbReference type="SUPFAM" id="SSF52728">
    <property type="entry name" value="PTS IIb component"/>
    <property type="match status" value="1"/>
</dbReference>
<dbReference type="InterPro" id="IPR036667">
    <property type="entry name" value="PTS_IIB_sorbose-sp_sf"/>
</dbReference>
<dbReference type="CDD" id="cd00001">
    <property type="entry name" value="PTS_IIB_man"/>
    <property type="match status" value="1"/>
</dbReference>
<evidence type="ECO:0000256" key="6">
    <source>
        <dbReference type="ARBA" id="ARBA00022683"/>
    </source>
</evidence>
<keyword evidence="4 9" id="KW-0762">Sugar transport</keyword>
<accession>A0A0M4RYT5</accession>
<dbReference type="PROSITE" id="PS51101">
    <property type="entry name" value="PTS_EIIB_TYPE_4"/>
    <property type="match status" value="1"/>
</dbReference>